<dbReference type="PANTHER" id="PTHR42720:SF1">
    <property type="entry name" value="GLYCEROL 3-PHOSPHATE OXIDASE"/>
    <property type="match status" value="1"/>
</dbReference>
<name>A0AAD5UNL5_9FUNG</name>
<dbReference type="AlphaFoldDB" id="A0AAD5UNL5"/>
<dbReference type="InterPro" id="IPR052745">
    <property type="entry name" value="G3P_Oxidase/Oxidoreductase"/>
</dbReference>
<dbReference type="InterPro" id="IPR041854">
    <property type="entry name" value="BFD-like_2Fe2S-bd_dom_sf"/>
</dbReference>
<protein>
    <recommendedName>
        <fullName evidence="1">FAD dependent oxidoreductase domain-containing protein</fullName>
    </recommendedName>
</protein>
<dbReference type="Proteomes" id="UP001210925">
    <property type="component" value="Unassembled WGS sequence"/>
</dbReference>
<dbReference type="SUPFAM" id="SSF51905">
    <property type="entry name" value="FAD/NAD(P)-binding domain"/>
    <property type="match status" value="1"/>
</dbReference>
<feature type="domain" description="FAD dependent oxidoreductase" evidence="1">
    <location>
        <begin position="30"/>
        <end position="394"/>
    </location>
</feature>
<dbReference type="Gene3D" id="3.30.9.10">
    <property type="entry name" value="D-Amino Acid Oxidase, subunit A, domain 2"/>
    <property type="match status" value="1"/>
</dbReference>
<accession>A0AAD5UNL5</accession>
<dbReference type="InterPro" id="IPR006076">
    <property type="entry name" value="FAD-dep_OxRdtase"/>
</dbReference>
<reference evidence="2" key="1">
    <citation type="submission" date="2020-05" db="EMBL/GenBank/DDBJ databases">
        <title>Phylogenomic resolution of chytrid fungi.</title>
        <authorList>
            <person name="Stajich J.E."/>
            <person name="Amses K."/>
            <person name="Simmons R."/>
            <person name="Seto K."/>
            <person name="Myers J."/>
            <person name="Bonds A."/>
            <person name="Quandt C.A."/>
            <person name="Barry K."/>
            <person name="Liu P."/>
            <person name="Grigoriev I."/>
            <person name="Longcore J.E."/>
            <person name="James T.Y."/>
        </authorList>
    </citation>
    <scope>NUCLEOTIDE SEQUENCE</scope>
    <source>
        <strain evidence="2">PLAUS21</strain>
    </source>
</reference>
<evidence type="ECO:0000313" key="3">
    <source>
        <dbReference type="Proteomes" id="UP001210925"/>
    </source>
</evidence>
<dbReference type="PANTHER" id="PTHR42720">
    <property type="entry name" value="GLYCEROL-3-PHOSPHATE DEHYDROGENASE"/>
    <property type="match status" value="1"/>
</dbReference>
<dbReference type="SUPFAM" id="SSF54373">
    <property type="entry name" value="FAD-linked reductases, C-terminal domain"/>
    <property type="match status" value="1"/>
</dbReference>
<dbReference type="Pfam" id="PF01266">
    <property type="entry name" value="DAO"/>
    <property type="match status" value="1"/>
</dbReference>
<proteinExistence type="predicted"/>
<evidence type="ECO:0000259" key="1">
    <source>
        <dbReference type="Pfam" id="PF01266"/>
    </source>
</evidence>
<dbReference type="EMBL" id="JADGKB010000012">
    <property type="protein sequence ID" value="KAJ3260281.1"/>
    <property type="molecule type" value="Genomic_DNA"/>
</dbReference>
<comment type="caution">
    <text evidence="2">The sequence shown here is derived from an EMBL/GenBank/DDBJ whole genome shotgun (WGS) entry which is preliminary data.</text>
</comment>
<organism evidence="2 3">
    <name type="scientific">Boothiomyces macroporosus</name>
    <dbReference type="NCBI Taxonomy" id="261099"/>
    <lineage>
        <taxon>Eukaryota</taxon>
        <taxon>Fungi</taxon>
        <taxon>Fungi incertae sedis</taxon>
        <taxon>Chytridiomycota</taxon>
        <taxon>Chytridiomycota incertae sedis</taxon>
        <taxon>Chytridiomycetes</taxon>
        <taxon>Rhizophydiales</taxon>
        <taxon>Terramycetaceae</taxon>
        <taxon>Boothiomyces</taxon>
    </lineage>
</organism>
<gene>
    <name evidence="2" type="ORF">HK103_000916</name>
</gene>
<dbReference type="InterPro" id="IPR036188">
    <property type="entry name" value="FAD/NAD-bd_sf"/>
</dbReference>
<dbReference type="Gene3D" id="3.50.50.60">
    <property type="entry name" value="FAD/NAD(P)-binding domain"/>
    <property type="match status" value="1"/>
</dbReference>
<keyword evidence="3" id="KW-1185">Reference proteome</keyword>
<dbReference type="Gene3D" id="1.10.10.1100">
    <property type="entry name" value="BFD-like [2Fe-2S]-binding domain"/>
    <property type="match status" value="1"/>
</dbReference>
<evidence type="ECO:0000313" key="2">
    <source>
        <dbReference type="EMBL" id="KAJ3260281.1"/>
    </source>
</evidence>
<dbReference type="CDD" id="cd19946">
    <property type="entry name" value="GlpA-like_Fer2_BFD-like"/>
    <property type="match status" value="1"/>
</dbReference>
<sequence length="474" mass="51649">MVCGDIEDMNGEKCKNCDKGCSKPKVELYDAVIIGAGVIGCSIARELAKYHLKVLVIDKSSDVSQGASKSNSGIIHAGFDDQHGTLKSKLCHKGNHMFRGLNEELNFGFRNIGSLVLAFSKDEIKLLDELLENGIKNGVEGLKILNREETIAIEPHVNPQVYASLYSPCAGIVSPYEYTIALAENAKQNGVDFLLTHEVTDIQMVSNDTHETGITSATGNHFLTRMARFGLAVRSKIVVNAAGVMADRIAAMVGANNFYIVPRKGEYVLLEKSQGHLARHVLFPVPSKIRGKGILVSPTYHGNLLLGPTSRGSEESCISQREVLKLIITSARHSVPAFDASMAITSYSGLRAKSSRNDFIIEESLTTPGFINVAGIDSPGLTSSPAIAQLASELIRGALSKHYNHQVQANPKFNPVRKPIIIKKTEEFKGTIDNDDANLNIICRCERVTEAEIVDAIRRPLGGRDTDSVKRRTR</sequence>